<dbReference type="EMBL" id="FZNY01000002">
    <property type="protein sequence ID" value="SNR70655.1"/>
    <property type="molecule type" value="Genomic_DNA"/>
</dbReference>
<gene>
    <name evidence="1" type="ORF">SAMN06265376_10280</name>
</gene>
<accession>A0A238YHI5</accession>
<sequence length="49" mass="5406">MLKNILNVEGVQELDKKQQTTINGGILIYCNSDSDCYFGLSCGPRGYCC</sequence>
<reference evidence="1 2" key="1">
    <citation type="submission" date="2017-06" db="EMBL/GenBank/DDBJ databases">
        <authorList>
            <person name="Kim H.J."/>
            <person name="Triplett B.A."/>
        </authorList>
    </citation>
    <scope>NUCLEOTIDE SEQUENCE [LARGE SCALE GENOMIC DNA]</scope>
    <source>
        <strain evidence="1 2">DSM 25597</strain>
    </source>
</reference>
<keyword evidence="2" id="KW-1185">Reference proteome</keyword>
<evidence type="ECO:0000313" key="2">
    <source>
        <dbReference type="Proteomes" id="UP000198379"/>
    </source>
</evidence>
<name>A0A238YHI5_9FLAO</name>
<dbReference type="AlphaFoldDB" id="A0A238YHI5"/>
<dbReference type="RefSeq" id="WP_179218109.1">
    <property type="nucleotide sequence ID" value="NZ_BMEP01000001.1"/>
</dbReference>
<evidence type="ECO:0000313" key="1">
    <source>
        <dbReference type="EMBL" id="SNR70655.1"/>
    </source>
</evidence>
<protein>
    <submittedName>
        <fullName evidence="1">Uncharacterized protein</fullName>
    </submittedName>
</protein>
<proteinExistence type="predicted"/>
<dbReference type="Proteomes" id="UP000198379">
    <property type="component" value="Unassembled WGS sequence"/>
</dbReference>
<organism evidence="1 2">
    <name type="scientific">Dokdonia pacifica</name>
    <dbReference type="NCBI Taxonomy" id="1627892"/>
    <lineage>
        <taxon>Bacteria</taxon>
        <taxon>Pseudomonadati</taxon>
        <taxon>Bacteroidota</taxon>
        <taxon>Flavobacteriia</taxon>
        <taxon>Flavobacteriales</taxon>
        <taxon>Flavobacteriaceae</taxon>
        <taxon>Dokdonia</taxon>
    </lineage>
</organism>